<name>A0AAE0TBL0_9BIVA</name>
<dbReference type="PROSITE" id="PS00108">
    <property type="entry name" value="PROTEIN_KINASE_ST"/>
    <property type="match status" value="1"/>
</dbReference>
<dbReference type="SMART" id="SM00220">
    <property type="entry name" value="S_TKc"/>
    <property type="match status" value="1"/>
</dbReference>
<dbReference type="PROSITE" id="PS50011">
    <property type="entry name" value="PROTEIN_KINASE_DOM"/>
    <property type="match status" value="1"/>
</dbReference>
<dbReference type="Pfam" id="PF00069">
    <property type="entry name" value="Pkinase"/>
    <property type="match status" value="1"/>
</dbReference>
<evidence type="ECO:0000256" key="3">
    <source>
        <dbReference type="ARBA" id="ARBA00022553"/>
    </source>
</evidence>
<evidence type="ECO:0000259" key="12">
    <source>
        <dbReference type="PROSITE" id="PS50011"/>
    </source>
</evidence>
<reference evidence="13" key="3">
    <citation type="submission" date="2023-05" db="EMBL/GenBank/DDBJ databases">
        <authorList>
            <person name="Smith C.H."/>
        </authorList>
    </citation>
    <scope>NUCLEOTIDE SEQUENCE</scope>
    <source>
        <strain evidence="13">CHS0354</strain>
        <tissue evidence="13">Mantle</tissue>
    </source>
</reference>
<comment type="catalytic activity">
    <reaction evidence="9">
        <text>L-seryl-[protein] + ATP = O-phospho-L-seryl-[protein] + ADP + H(+)</text>
        <dbReference type="Rhea" id="RHEA:17989"/>
        <dbReference type="Rhea" id="RHEA-COMP:9863"/>
        <dbReference type="Rhea" id="RHEA-COMP:11604"/>
        <dbReference type="ChEBI" id="CHEBI:15378"/>
        <dbReference type="ChEBI" id="CHEBI:29999"/>
        <dbReference type="ChEBI" id="CHEBI:30616"/>
        <dbReference type="ChEBI" id="CHEBI:83421"/>
        <dbReference type="ChEBI" id="CHEBI:456216"/>
        <dbReference type="EC" id="2.7.11.1"/>
    </reaction>
</comment>
<reference evidence="13" key="1">
    <citation type="journal article" date="2021" name="Genome Biol. Evol.">
        <title>A High-Quality Reference Genome for a Parasitic Bivalve with Doubly Uniparental Inheritance (Bivalvia: Unionida).</title>
        <authorList>
            <person name="Smith C.H."/>
        </authorList>
    </citation>
    <scope>NUCLEOTIDE SEQUENCE</scope>
    <source>
        <strain evidence="13">CHS0354</strain>
    </source>
</reference>
<organism evidence="13 14">
    <name type="scientific">Potamilus streckersoni</name>
    <dbReference type="NCBI Taxonomy" id="2493646"/>
    <lineage>
        <taxon>Eukaryota</taxon>
        <taxon>Metazoa</taxon>
        <taxon>Spiralia</taxon>
        <taxon>Lophotrochozoa</taxon>
        <taxon>Mollusca</taxon>
        <taxon>Bivalvia</taxon>
        <taxon>Autobranchia</taxon>
        <taxon>Heteroconchia</taxon>
        <taxon>Palaeoheterodonta</taxon>
        <taxon>Unionida</taxon>
        <taxon>Unionoidea</taxon>
        <taxon>Unionidae</taxon>
        <taxon>Ambleminae</taxon>
        <taxon>Lampsilini</taxon>
        <taxon>Potamilus</taxon>
    </lineage>
</organism>
<keyword evidence="10" id="KW-0175">Coiled coil</keyword>
<dbReference type="SUPFAM" id="SSF56112">
    <property type="entry name" value="Protein kinase-like (PK-like)"/>
    <property type="match status" value="1"/>
</dbReference>
<keyword evidence="14" id="KW-1185">Reference proteome</keyword>
<dbReference type="Gene3D" id="1.10.510.10">
    <property type="entry name" value="Transferase(Phosphotransferase) domain 1"/>
    <property type="match status" value="1"/>
</dbReference>
<reference evidence="13" key="2">
    <citation type="journal article" date="2021" name="Genome Biol. Evol.">
        <title>Developing a high-quality reference genome for a parasitic bivalve with doubly uniparental inheritance (Bivalvia: Unionida).</title>
        <authorList>
            <person name="Smith C.H."/>
        </authorList>
    </citation>
    <scope>NUCLEOTIDE SEQUENCE</scope>
    <source>
        <strain evidence="13">CHS0354</strain>
        <tissue evidence="13">Mantle</tissue>
    </source>
</reference>
<keyword evidence="3" id="KW-0597">Phosphoprotein</keyword>
<keyword evidence="7" id="KW-0067">ATP-binding</keyword>
<evidence type="ECO:0000313" key="14">
    <source>
        <dbReference type="Proteomes" id="UP001195483"/>
    </source>
</evidence>
<proteinExistence type="predicted"/>
<comment type="caution">
    <text evidence="13">The sequence shown here is derived from an EMBL/GenBank/DDBJ whole genome shotgun (WGS) entry which is preliminary data.</text>
</comment>
<dbReference type="Gene3D" id="3.30.200.20">
    <property type="entry name" value="Phosphorylase Kinase, domain 1"/>
    <property type="match status" value="1"/>
</dbReference>
<evidence type="ECO:0000256" key="4">
    <source>
        <dbReference type="ARBA" id="ARBA00022679"/>
    </source>
</evidence>
<dbReference type="InterPro" id="IPR000719">
    <property type="entry name" value="Prot_kinase_dom"/>
</dbReference>
<protein>
    <recommendedName>
        <fullName evidence="1">non-specific serine/threonine protein kinase</fullName>
        <ecNumber evidence="1">2.7.11.1</ecNumber>
    </recommendedName>
</protein>
<feature type="coiled-coil region" evidence="10">
    <location>
        <begin position="1206"/>
        <end position="1268"/>
    </location>
</feature>
<dbReference type="GO" id="GO:0005524">
    <property type="term" value="F:ATP binding"/>
    <property type="evidence" value="ECO:0007669"/>
    <property type="project" value="UniProtKB-KW"/>
</dbReference>
<feature type="coiled-coil region" evidence="10">
    <location>
        <begin position="1122"/>
        <end position="1156"/>
    </location>
</feature>
<dbReference type="InterPro" id="IPR050839">
    <property type="entry name" value="Rho-assoc_Ser/Thr_Kinase"/>
</dbReference>
<comment type="catalytic activity">
    <reaction evidence="8">
        <text>L-threonyl-[protein] + ATP = O-phospho-L-threonyl-[protein] + ADP + H(+)</text>
        <dbReference type="Rhea" id="RHEA:46608"/>
        <dbReference type="Rhea" id="RHEA-COMP:11060"/>
        <dbReference type="Rhea" id="RHEA-COMP:11605"/>
        <dbReference type="ChEBI" id="CHEBI:15378"/>
        <dbReference type="ChEBI" id="CHEBI:30013"/>
        <dbReference type="ChEBI" id="CHEBI:30616"/>
        <dbReference type="ChEBI" id="CHEBI:61977"/>
        <dbReference type="ChEBI" id="CHEBI:456216"/>
        <dbReference type="EC" id="2.7.11.1"/>
    </reaction>
</comment>
<dbReference type="GO" id="GO:0005737">
    <property type="term" value="C:cytoplasm"/>
    <property type="evidence" value="ECO:0007669"/>
    <property type="project" value="TreeGrafter"/>
</dbReference>
<sequence length="1561" mass="181771">MAPALIDDGNGTKIKQLPVSAWDYEIKYIINRGQFGEVQIVQKKMSKEVYAMRILHKDKIVAHQEDVSFLLEDLDVLVRATSPWITKLHFAFQDAKNLYLVMECHCGDLRSILTRCEEDLEEDIARFYTGEITLAIHNLHLMGYVHRDLKPENVLLDCRGHVMLAGFGFAVKLDQNHLTTSRMTISSIEDLSPYTSPELLATNQRQNVTYGTEVDWWSLGVCLYEMLYRKLPFTDNAAYSILNHKKCLKFPENASKNPSAVDLTRKLLTNQDARLKYSGIEKHSFLASFKWDRARKETSPFETPKLSSVNFKSDQDVTNMNDSMQTSHNFSGKHLPFYNRWPSSFRSQWSTDCKPIENKSTDALKQGTAAEKRDKQKGKNESMALPKCLDSTFCKTKVTQQQPRTERSEKDHESDKEEINFAVEQSKLQQHNNHQYEECSALRSEHTLLKQKFSDLMKVNADAENANMALRMQLKDFQSAKDLEFRNLNALLKAEQERVKILERKGMEDAENLKHILEEKEKELNNLSLDFKTKKYEFNSTIKALQKEIHNLNDDFGTKSAQEAMLMAKLQQEVQEIKGVFNGKEDEINKLQKDAAFLRDSLTNAQRLIESLKSEIREKDLILEQLRENLKAVKESEQKIIMVVHENQDAELRMISLCANLDAITSQKKELESEVERKETLLKELTDELASLQEDKMVTGDKIRKLENEKQELFLNMNECNVENNDLKMEYESQKQELQEVKNMLEEKAQKLDSVQFELYYSQDQLAVTQSHLEPLLVQLDEISHILEIHEERQLLLATTKAKSQEIAISHPQDKSDLTKFNPETVISQQGIENRSIQNKIYSLMGDVDSLNKVLEETQDKYNSMCQMLKESKMTCEKLASEKEELEKCLYHQDEEQHHLLKKLDHSNNFLVSLKTEKAELKQSLCQALFKVEIKSTDLMDLREQLEESENKCQFLNEMLDKVRTEKTEYECQIRKLERNVEDLNLRLEESKVNQEKQQHDYCKIQADFQKYKDEVNVKFMEEIQAKAILSQEVEELKIIIHRKDENNQQLNKEMTCAKDALVKSQLSLEEIKLKLEENEMTLKHVHCESEATEINLEMQIFQQEKMNKSLQDKINCFIGDVEHLNMLLKEAQEKYNRLSLKLKESEESCMKLATEKEKLEMCLRLENEEKYNLLKRLDHSIIDIISLQTVKAKLDQSLSQTLFKLETASTDLMDLSEQLEESENKCQFLNEMLDKVRTEKTEYECQIRKLERNVKDLNFRLEESKVNQEKQQHDYSKIQADFQKYKDEANVKSMEETQAKAILTLEVEELKNILKGKDEIFGEINNEITNAKVDVEVKNAMLEKLGGEKRYSARKLELNQFVRQKNEIKFLQENCNHPSYELETLNHLKKDLQGKYGELNVKLKHIISAQEQAAAHTELKDLIEEIHMLRKHERSIQHLDCNKRQFDGLKIGRFIDKSHSVPCNPCIQFIDKLHSIPCIPCIQFIDKSHSVPCNPCIQFIDKSHSVPCNPCIQFIDKSHSVPCNPCIQFIDKITAFSYLEADVVYDFILYTQTTLTDVNA</sequence>
<evidence type="ECO:0000256" key="11">
    <source>
        <dbReference type="SAM" id="MobiDB-lite"/>
    </source>
</evidence>
<dbReference type="FunFam" id="1.10.510.10:FF:000024">
    <property type="entry name" value="Probable serine/threonine-protein kinase cot-1"/>
    <property type="match status" value="1"/>
</dbReference>
<dbReference type="GO" id="GO:0004674">
    <property type="term" value="F:protein serine/threonine kinase activity"/>
    <property type="evidence" value="ECO:0007669"/>
    <property type="project" value="UniProtKB-KW"/>
</dbReference>
<evidence type="ECO:0000256" key="2">
    <source>
        <dbReference type="ARBA" id="ARBA00022527"/>
    </source>
</evidence>
<dbReference type="EC" id="2.7.11.1" evidence="1"/>
<evidence type="ECO:0000256" key="9">
    <source>
        <dbReference type="ARBA" id="ARBA00048679"/>
    </source>
</evidence>
<gene>
    <name evidence="13" type="ORF">CHS0354_031723</name>
</gene>
<evidence type="ECO:0000256" key="7">
    <source>
        <dbReference type="ARBA" id="ARBA00022840"/>
    </source>
</evidence>
<evidence type="ECO:0000256" key="10">
    <source>
        <dbReference type="SAM" id="Coils"/>
    </source>
</evidence>
<feature type="compositionally biased region" description="Basic and acidic residues" evidence="11">
    <location>
        <begin position="404"/>
        <end position="417"/>
    </location>
</feature>
<evidence type="ECO:0000313" key="13">
    <source>
        <dbReference type="EMBL" id="KAK3607226.1"/>
    </source>
</evidence>
<dbReference type="GO" id="GO:0031032">
    <property type="term" value="P:actomyosin structure organization"/>
    <property type="evidence" value="ECO:0007669"/>
    <property type="project" value="TreeGrafter"/>
</dbReference>
<dbReference type="PANTHER" id="PTHR22988">
    <property type="entry name" value="MYOTONIC DYSTROPHY S/T KINASE-RELATED"/>
    <property type="match status" value="1"/>
</dbReference>
<evidence type="ECO:0000256" key="6">
    <source>
        <dbReference type="ARBA" id="ARBA00022777"/>
    </source>
</evidence>
<feature type="domain" description="Protein kinase" evidence="12">
    <location>
        <begin position="24"/>
        <end position="286"/>
    </location>
</feature>
<feature type="coiled-coil region" evidence="10">
    <location>
        <begin position="460"/>
        <end position="758"/>
    </location>
</feature>
<evidence type="ECO:0000256" key="1">
    <source>
        <dbReference type="ARBA" id="ARBA00012513"/>
    </source>
</evidence>
<keyword evidence="4" id="KW-0808">Transferase</keyword>
<keyword evidence="6" id="KW-0418">Kinase</keyword>
<dbReference type="Proteomes" id="UP001195483">
    <property type="component" value="Unassembled WGS sequence"/>
</dbReference>
<dbReference type="InterPro" id="IPR008271">
    <property type="entry name" value="Ser/Thr_kinase_AS"/>
</dbReference>
<keyword evidence="2" id="KW-0723">Serine/threonine-protein kinase</keyword>
<keyword evidence="5" id="KW-0547">Nucleotide-binding</keyword>
<feature type="compositionally biased region" description="Basic and acidic residues" evidence="11">
    <location>
        <begin position="370"/>
        <end position="380"/>
    </location>
</feature>
<feature type="coiled-coil region" evidence="10">
    <location>
        <begin position="1034"/>
        <end position="1061"/>
    </location>
</feature>
<feature type="region of interest" description="Disordered" evidence="11">
    <location>
        <begin position="356"/>
        <end position="382"/>
    </location>
</feature>
<evidence type="ECO:0000256" key="8">
    <source>
        <dbReference type="ARBA" id="ARBA00047899"/>
    </source>
</evidence>
<dbReference type="PANTHER" id="PTHR22988:SF71">
    <property type="entry name" value="CITRON RHO-INTERACTING KINASE"/>
    <property type="match status" value="1"/>
</dbReference>
<dbReference type="InterPro" id="IPR011009">
    <property type="entry name" value="Kinase-like_dom_sf"/>
</dbReference>
<evidence type="ECO:0000256" key="5">
    <source>
        <dbReference type="ARBA" id="ARBA00022741"/>
    </source>
</evidence>
<dbReference type="GO" id="GO:0005856">
    <property type="term" value="C:cytoskeleton"/>
    <property type="evidence" value="ECO:0007669"/>
    <property type="project" value="TreeGrafter"/>
</dbReference>
<accession>A0AAE0TBL0</accession>
<feature type="region of interest" description="Disordered" evidence="11">
    <location>
        <begin position="396"/>
        <end position="417"/>
    </location>
</feature>
<feature type="coiled-coil region" evidence="10">
    <location>
        <begin position="932"/>
        <end position="1001"/>
    </location>
</feature>
<dbReference type="EMBL" id="JAEAOA010001893">
    <property type="protein sequence ID" value="KAK3607226.1"/>
    <property type="molecule type" value="Genomic_DNA"/>
</dbReference>